<dbReference type="InParanoid" id="A0A0C3NHG1"/>
<dbReference type="STRING" id="870435.A0A0C3NHG1"/>
<dbReference type="OrthoDB" id="10428015at2759"/>
<dbReference type="EMBL" id="KN832083">
    <property type="protein sequence ID" value="KIN94873.1"/>
    <property type="molecule type" value="Genomic_DNA"/>
</dbReference>
<reference evidence="2" key="2">
    <citation type="submission" date="2015-01" db="EMBL/GenBank/DDBJ databases">
        <title>Evolutionary Origins and Diversification of the Mycorrhizal Mutualists.</title>
        <authorList>
            <consortium name="DOE Joint Genome Institute"/>
            <consortium name="Mycorrhizal Genomics Consortium"/>
            <person name="Kohler A."/>
            <person name="Kuo A."/>
            <person name="Nagy L.G."/>
            <person name="Floudas D."/>
            <person name="Copeland A."/>
            <person name="Barry K.W."/>
            <person name="Cichocki N."/>
            <person name="Veneault-Fourrey C."/>
            <person name="LaButti K."/>
            <person name="Lindquist E.A."/>
            <person name="Lipzen A."/>
            <person name="Lundell T."/>
            <person name="Morin E."/>
            <person name="Murat C."/>
            <person name="Riley R."/>
            <person name="Ohm R."/>
            <person name="Sun H."/>
            <person name="Tunlid A."/>
            <person name="Henrissat B."/>
            <person name="Grigoriev I.V."/>
            <person name="Hibbett D.S."/>
            <person name="Martin F."/>
        </authorList>
    </citation>
    <scope>NUCLEOTIDE SEQUENCE [LARGE SCALE GENOMIC DNA]</scope>
    <source>
        <strain evidence="2">Marx 270</strain>
    </source>
</reference>
<organism evidence="1 2">
    <name type="scientific">Pisolithus tinctorius Marx 270</name>
    <dbReference type="NCBI Taxonomy" id="870435"/>
    <lineage>
        <taxon>Eukaryota</taxon>
        <taxon>Fungi</taxon>
        <taxon>Dikarya</taxon>
        <taxon>Basidiomycota</taxon>
        <taxon>Agaricomycotina</taxon>
        <taxon>Agaricomycetes</taxon>
        <taxon>Agaricomycetidae</taxon>
        <taxon>Boletales</taxon>
        <taxon>Sclerodermatineae</taxon>
        <taxon>Pisolithaceae</taxon>
        <taxon>Pisolithus</taxon>
    </lineage>
</organism>
<evidence type="ECO:0000313" key="2">
    <source>
        <dbReference type="Proteomes" id="UP000054217"/>
    </source>
</evidence>
<dbReference type="AlphaFoldDB" id="A0A0C3NHG1"/>
<proteinExistence type="predicted"/>
<accession>A0A0C3NHG1</accession>
<reference evidence="1 2" key="1">
    <citation type="submission" date="2014-04" db="EMBL/GenBank/DDBJ databases">
        <authorList>
            <consortium name="DOE Joint Genome Institute"/>
            <person name="Kuo A."/>
            <person name="Kohler A."/>
            <person name="Costa M.D."/>
            <person name="Nagy L.G."/>
            <person name="Floudas D."/>
            <person name="Copeland A."/>
            <person name="Barry K.W."/>
            <person name="Cichocki N."/>
            <person name="Veneault-Fourrey C."/>
            <person name="LaButti K."/>
            <person name="Lindquist E.A."/>
            <person name="Lipzen A."/>
            <person name="Lundell T."/>
            <person name="Morin E."/>
            <person name="Murat C."/>
            <person name="Sun H."/>
            <person name="Tunlid A."/>
            <person name="Henrissat B."/>
            <person name="Grigoriev I.V."/>
            <person name="Hibbett D.S."/>
            <person name="Martin F."/>
            <person name="Nordberg H.P."/>
            <person name="Cantor M.N."/>
            <person name="Hua S.X."/>
        </authorList>
    </citation>
    <scope>NUCLEOTIDE SEQUENCE [LARGE SCALE GENOMIC DNA]</scope>
    <source>
        <strain evidence="1 2">Marx 270</strain>
    </source>
</reference>
<dbReference type="Proteomes" id="UP000054217">
    <property type="component" value="Unassembled WGS sequence"/>
</dbReference>
<evidence type="ECO:0000313" key="1">
    <source>
        <dbReference type="EMBL" id="KIN94873.1"/>
    </source>
</evidence>
<keyword evidence="2" id="KW-1185">Reference proteome</keyword>
<dbReference type="HOGENOM" id="CLU_2016185_0_0_1"/>
<protein>
    <submittedName>
        <fullName evidence="1">Uncharacterized protein</fullName>
    </submittedName>
</protein>
<sequence>MVFHTRVTLAEDYGLSQSQIDEYQNNVCCPLVLNGAVFADVYRPQGHILLRNVIPESEVIELRTAVLRAHEALKAEEEDFQKAFRITQNLWEINDVVQAHVLSKRYAGAFVMIRHQPHAHGER</sequence>
<gene>
    <name evidence="1" type="ORF">M404DRAFT_1008004</name>
</gene>
<name>A0A0C3NHG1_PISTI</name>